<protein>
    <submittedName>
        <fullName evidence="3">Nucleic-acid-binding protein</fullName>
    </submittedName>
</protein>
<gene>
    <name evidence="3" type="ORF">g.71962</name>
</gene>
<organism evidence="3">
    <name type="scientific">Sipha flava</name>
    <name type="common">yellow sugarcane aphid</name>
    <dbReference type="NCBI Taxonomy" id="143950"/>
    <lineage>
        <taxon>Eukaryota</taxon>
        <taxon>Metazoa</taxon>
        <taxon>Ecdysozoa</taxon>
        <taxon>Arthropoda</taxon>
        <taxon>Hexapoda</taxon>
        <taxon>Insecta</taxon>
        <taxon>Pterygota</taxon>
        <taxon>Neoptera</taxon>
        <taxon>Paraneoptera</taxon>
        <taxon>Hemiptera</taxon>
        <taxon>Sternorrhyncha</taxon>
        <taxon>Aphidomorpha</taxon>
        <taxon>Aphidoidea</taxon>
        <taxon>Aphididae</taxon>
        <taxon>Sipha</taxon>
    </lineage>
</organism>
<feature type="compositionally biased region" description="Polar residues" evidence="1">
    <location>
        <begin position="60"/>
        <end position="78"/>
    </location>
</feature>
<evidence type="ECO:0000313" key="3">
    <source>
        <dbReference type="EMBL" id="MBY76666.1"/>
    </source>
</evidence>
<dbReference type="InterPro" id="IPR006579">
    <property type="entry name" value="Pre_C2HC_dom"/>
</dbReference>
<evidence type="ECO:0000256" key="1">
    <source>
        <dbReference type="SAM" id="MobiDB-lite"/>
    </source>
</evidence>
<dbReference type="AlphaFoldDB" id="A0A2S2QG05"/>
<feature type="domain" description="Pre-C2HC" evidence="2">
    <location>
        <begin position="200"/>
        <end position="268"/>
    </location>
</feature>
<dbReference type="EMBL" id="GGMS01007463">
    <property type="protein sequence ID" value="MBY76666.1"/>
    <property type="molecule type" value="Transcribed_RNA"/>
</dbReference>
<sequence length="442" mass="50275">MHPTAKQNKNSERNNKCVSPIKIINQNTIQKSNSTEISDDGVFNFDWVEVNSPKKHKRSNPISKGNSPKSKNIKNQSNTKFVTENSYSLLSQVDKDDQIESMDEDVPAPLEKKPPPIFIKTKINDFSSFCTNIKNRIEPTAEFTCKSTTNALKLQTDTISSFRSVIKYLKEYNVDFYTYQLKDEKAYRIVIRNLHPSTKIEFIKEELGKNGHLARKITNVLQNLTKIPLPLFFIDLEPALNNKDIFSLTSLCYTKVKVEAPKARKQLPQCMNCQNYGHTRHYCNSKPRCVRCSEQHSSESCTKNRDLPAKCTLCGGDHPANYRGCEVFKNLQTQGTKPDRQTNISNSINKYYVNEHVLSNTSINNNTGPNVNIESSYSKVLKNKTSSNKNDQCPPNQSTKSINNLTSQLNTFINDLKSIINPLITLLTQVIRQVLLKNNNVN</sequence>
<dbReference type="Pfam" id="PF07530">
    <property type="entry name" value="PRE_C2HC"/>
    <property type="match status" value="1"/>
</dbReference>
<proteinExistence type="predicted"/>
<reference evidence="3" key="1">
    <citation type="submission" date="2018-04" db="EMBL/GenBank/DDBJ databases">
        <title>Transcriptome assembly of Sipha flava.</title>
        <authorList>
            <person name="Scully E.D."/>
            <person name="Geib S.M."/>
            <person name="Palmer N.A."/>
            <person name="Koch K."/>
            <person name="Bradshaw J."/>
            <person name="Heng-Moss T."/>
            <person name="Sarath G."/>
        </authorList>
    </citation>
    <scope>NUCLEOTIDE SEQUENCE</scope>
</reference>
<feature type="region of interest" description="Disordered" evidence="1">
    <location>
        <begin position="53"/>
        <end position="78"/>
    </location>
</feature>
<accession>A0A2S2QG05</accession>
<dbReference type="SMART" id="SM00596">
    <property type="entry name" value="PRE_C2HC"/>
    <property type="match status" value="1"/>
</dbReference>
<name>A0A2S2QG05_9HEMI</name>
<dbReference type="OrthoDB" id="6624230at2759"/>
<evidence type="ECO:0000259" key="2">
    <source>
        <dbReference type="SMART" id="SM00596"/>
    </source>
</evidence>